<protein>
    <submittedName>
        <fullName evidence="2">Putative secreted protein</fullName>
    </submittedName>
</protein>
<dbReference type="EMBL" id="GGFK01015680">
    <property type="protein sequence ID" value="MBW49001.1"/>
    <property type="molecule type" value="Transcribed_RNA"/>
</dbReference>
<proteinExistence type="predicted"/>
<feature type="signal peptide" evidence="1">
    <location>
        <begin position="1"/>
        <end position="21"/>
    </location>
</feature>
<organism evidence="2">
    <name type="scientific">Anopheles triannulatus</name>
    <dbReference type="NCBI Taxonomy" id="58253"/>
    <lineage>
        <taxon>Eukaryota</taxon>
        <taxon>Metazoa</taxon>
        <taxon>Ecdysozoa</taxon>
        <taxon>Arthropoda</taxon>
        <taxon>Hexapoda</taxon>
        <taxon>Insecta</taxon>
        <taxon>Pterygota</taxon>
        <taxon>Neoptera</taxon>
        <taxon>Endopterygota</taxon>
        <taxon>Diptera</taxon>
        <taxon>Nematocera</taxon>
        <taxon>Culicoidea</taxon>
        <taxon>Culicidae</taxon>
        <taxon>Anophelinae</taxon>
        <taxon>Anopheles</taxon>
    </lineage>
</organism>
<name>A0A2M4B7N4_9DIPT</name>
<keyword evidence="1" id="KW-0732">Signal</keyword>
<dbReference type="AlphaFoldDB" id="A0A2M4B7N4"/>
<sequence>MMLHVFMRRGMLLLPVPSAWCCWRYVGSIPNPHIPHAPLAVAGRAYGVALELNDRKMKHEIRFVRSSICSDRLRSYRDRHDRRDSSR</sequence>
<accession>A0A2M4B7N4</accession>
<reference evidence="2" key="1">
    <citation type="submission" date="2018-01" db="EMBL/GenBank/DDBJ databases">
        <title>An insight into the sialome of Amazonian anophelines.</title>
        <authorList>
            <person name="Ribeiro J.M."/>
            <person name="Scarpassa V."/>
            <person name="Calvo E."/>
        </authorList>
    </citation>
    <scope>NUCLEOTIDE SEQUENCE</scope>
    <source>
        <tissue evidence="2">Salivary glands</tissue>
    </source>
</reference>
<evidence type="ECO:0000256" key="1">
    <source>
        <dbReference type="SAM" id="SignalP"/>
    </source>
</evidence>
<evidence type="ECO:0000313" key="2">
    <source>
        <dbReference type="EMBL" id="MBW49001.1"/>
    </source>
</evidence>
<feature type="chain" id="PRO_5014649731" evidence="1">
    <location>
        <begin position="22"/>
        <end position="87"/>
    </location>
</feature>